<dbReference type="InterPro" id="IPR009057">
    <property type="entry name" value="Homeodomain-like_sf"/>
</dbReference>
<dbReference type="PANTHER" id="PTHR30055">
    <property type="entry name" value="HTH-TYPE TRANSCRIPTIONAL REGULATOR RUTR"/>
    <property type="match status" value="1"/>
</dbReference>
<dbReference type="PROSITE" id="PS50977">
    <property type="entry name" value="HTH_TETR_2"/>
    <property type="match status" value="1"/>
</dbReference>
<sequence length="187" mass="19790">MARWEPDARGRMLSAALDLFAEKGYDKTTAGDIAARAGVTERTFFRHFADKREVLFANPSPLDEVVVKAIAAADEGATPLQMVLGGVREAAVGIAEARSREQAAQRARIIEATPALQERELLKMAAMTTAAQAALAERGVGEPTAALAAYSAVAVFQAAFSRWVSGETDLALPECVDEAAAALRSLT</sequence>
<dbReference type="GO" id="GO:0000976">
    <property type="term" value="F:transcription cis-regulatory region binding"/>
    <property type="evidence" value="ECO:0007669"/>
    <property type="project" value="TreeGrafter"/>
</dbReference>
<evidence type="ECO:0000256" key="4">
    <source>
        <dbReference type="PROSITE-ProRule" id="PRU00335"/>
    </source>
</evidence>
<dbReference type="Pfam" id="PF17754">
    <property type="entry name" value="TetR_C_14"/>
    <property type="match status" value="1"/>
</dbReference>
<accession>A0A6M1R065</accession>
<evidence type="ECO:0000259" key="5">
    <source>
        <dbReference type="PROSITE" id="PS50977"/>
    </source>
</evidence>
<dbReference type="EMBL" id="JAALAA010000028">
    <property type="protein sequence ID" value="NGN95663.1"/>
    <property type="molecule type" value="Genomic_DNA"/>
</dbReference>
<dbReference type="InterPro" id="IPR023772">
    <property type="entry name" value="DNA-bd_HTH_TetR-type_CS"/>
</dbReference>
<dbReference type="InterPro" id="IPR041347">
    <property type="entry name" value="MftR_C"/>
</dbReference>
<evidence type="ECO:0000256" key="3">
    <source>
        <dbReference type="ARBA" id="ARBA00023163"/>
    </source>
</evidence>
<dbReference type="PROSITE" id="PS01081">
    <property type="entry name" value="HTH_TETR_1"/>
    <property type="match status" value="1"/>
</dbReference>
<dbReference type="Gene3D" id="1.10.357.10">
    <property type="entry name" value="Tetracycline Repressor, domain 2"/>
    <property type="match status" value="1"/>
</dbReference>
<name>A0A6M1R065_9ACTN</name>
<feature type="DNA-binding region" description="H-T-H motif" evidence="4">
    <location>
        <begin position="29"/>
        <end position="48"/>
    </location>
</feature>
<reference evidence="6 7" key="1">
    <citation type="submission" date="2020-02" db="EMBL/GenBank/DDBJ databases">
        <title>Whole-genome analyses of novel actinobacteria.</title>
        <authorList>
            <person name="Sahin N."/>
        </authorList>
    </citation>
    <scope>NUCLEOTIDE SEQUENCE [LARGE SCALE GENOMIC DNA]</scope>
    <source>
        <strain evidence="6 7">KC13</strain>
    </source>
</reference>
<evidence type="ECO:0000256" key="1">
    <source>
        <dbReference type="ARBA" id="ARBA00023015"/>
    </source>
</evidence>
<gene>
    <name evidence="6" type="ORF">G5C66_23365</name>
</gene>
<organism evidence="6 7">
    <name type="scientific">Nocardioides turkmenicus</name>
    <dbReference type="NCBI Taxonomy" id="2711220"/>
    <lineage>
        <taxon>Bacteria</taxon>
        <taxon>Bacillati</taxon>
        <taxon>Actinomycetota</taxon>
        <taxon>Actinomycetes</taxon>
        <taxon>Propionibacteriales</taxon>
        <taxon>Nocardioidaceae</taxon>
        <taxon>Nocardioides</taxon>
    </lineage>
</organism>
<proteinExistence type="predicted"/>
<keyword evidence="3" id="KW-0804">Transcription</keyword>
<dbReference type="PANTHER" id="PTHR30055:SF238">
    <property type="entry name" value="MYCOFACTOCIN BIOSYNTHESIS TRANSCRIPTIONAL REGULATOR MFTR-RELATED"/>
    <property type="match status" value="1"/>
</dbReference>
<protein>
    <submittedName>
        <fullName evidence="6">Helix-turn-helix transcriptional regulator</fullName>
    </submittedName>
</protein>
<dbReference type="GO" id="GO:0003700">
    <property type="term" value="F:DNA-binding transcription factor activity"/>
    <property type="evidence" value="ECO:0007669"/>
    <property type="project" value="TreeGrafter"/>
</dbReference>
<evidence type="ECO:0000256" key="2">
    <source>
        <dbReference type="ARBA" id="ARBA00023125"/>
    </source>
</evidence>
<feature type="domain" description="HTH tetR-type" evidence="5">
    <location>
        <begin position="6"/>
        <end position="66"/>
    </location>
</feature>
<keyword evidence="2 4" id="KW-0238">DNA-binding</keyword>
<dbReference type="SUPFAM" id="SSF46689">
    <property type="entry name" value="Homeodomain-like"/>
    <property type="match status" value="1"/>
</dbReference>
<evidence type="ECO:0000313" key="7">
    <source>
        <dbReference type="Proteomes" id="UP000483261"/>
    </source>
</evidence>
<comment type="caution">
    <text evidence="6">The sequence shown here is derived from an EMBL/GenBank/DDBJ whole genome shotgun (WGS) entry which is preliminary data.</text>
</comment>
<dbReference type="PRINTS" id="PR00455">
    <property type="entry name" value="HTHTETR"/>
</dbReference>
<dbReference type="Pfam" id="PF00440">
    <property type="entry name" value="TetR_N"/>
    <property type="match status" value="1"/>
</dbReference>
<keyword evidence="7" id="KW-1185">Reference proteome</keyword>
<dbReference type="InterPro" id="IPR001647">
    <property type="entry name" value="HTH_TetR"/>
</dbReference>
<evidence type="ECO:0000313" key="6">
    <source>
        <dbReference type="EMBL" id="NGN95663.1"/>
    </source>
</evidence>
<dbReference type="AlphaFoldDB" id="A0A6M1R065"/>
<dbReference type="RefSeq" id="WP_165113653.1">
    <property type="nucleotide sequence ID" value="NZ_JAALAA010000028.1"/>
</dbReference>
<dbReference type="InterPro" id="IPR050109">
    <property type="entry name" value="HTH-type_TetR-like_transc_reg"/>
</dbReference>
<dbReference type="Proteomes" id="UP000483261">
    <property type="component" value="Unassembled WGS sequence"/>
</dbReference>
<keyword evidence="1" id="KW-0805">Transcription regulation</keyword>